<dbReference type="RefSeq" id="WP_010050751.1">
    <property type="nucleotide sequence ID" value="NZ_BJOJ01000011.1"/>
</dbReference>
<gene>
    <name evidence="7" type="ORF">RAK27_07215</name>
</gene>
<name>A0AAW9K5D0_CARML</name>
<dbReference type="InterPro" id="IPR001851">
    <property type="entry name" value="ABC_transp_permease"/>
</dbReference>
<evidence type="ECO:0000256" key="5">
    <source>
        <dbReference type="ARBA" id="ARBA00023136"/>
    </source>
</evidence>
<evidence type="ECO:0000256" key="1">
    <source>
        <dbReference type="ARBA" id="ARBA00004651"/>
    </source>
</evidence>
<dbReference type="AlphaFoldDB" id="A0AAW9K5D0"/>
<feature type="transmembrane region" description="Helical" evidence="6">
    <location>
        <begin position="147"/>
        <end position="164"/>
    </location>
</feature>
<reference evidence="7" key="1">
    <citation type="submission" date="2023-08" db="EMBL/GenBank/DDBJ databases">
        <title>Genomic characterization of piscicolin 126 produced by Carnobacterium maltaromaticum CM22 strain isolated from salmon (Salmo salar).</title>
        <authorList>
            <person name="Gonzalez-Gragera E."/>
            <person name="Garcia-Lopez J.D."/>
            <person name="Teso-Perez C."/>
            <person name="Gimenez-Hernandez I."/>
            <person name="Peralta-Sanchez J.M."/>
            <person name="Valdivia E."/>
            <person name="Montalban-Lopez M."/>
            <person name="Martin-Platero A.M."/>
            <person name="Banos A."/>
            <person name="Martinez-Bueno M."/>
        </authorList>
    </citation>
    <scope>NUCLEOTIDE SEQUENCE</scope>
    <source>
        <strain evidence="7">CM22</strain>
    </source>
</reference>
<dbReference type="GO" id="GO:0005886">
    <property type="term" value="C:plasma membrane"/>
    <property type="evidence" value="ECO:0007669"/>
    <property type="project" value="UniProtKB-SubCell"/>
</dbReference>
<keyword evidence="4 6" id="KW-1133">Transmembrane helix</keyword>
<sequence length="341" mass="35833">MAQQQNHEMKEPNVVDRKGNRKAFIQKYLIIFVLIGMVIILTGVNPNFISFNNILNLLTQTSIYGILALGLFIVLVSKGIDLSVGSTLAFAGIVAGTISQTKDAVDKVFPQLGQAPFIVTILIAILIGALIGLINGSLIAYTGIPPFIATLGTQIAVRGAALMVSKGKPISNINPAIDFLGDRIFGFLPVPVLIYGVIIFLMWVLMNYTSFGKSIYAIGGNVEAAEISGINVKRNLVLVYVISGVLAGISSLIYIGRTGGSIQPAAGTMYETTAIAAATIGGTSHSGGIGTVWGVVVGALILGTLTNGFTLLGVDAYVQQIIQGGIIIGAVVLDMRKNRRV</sequence>
<keyword evidence="3 6" id="KW-0812">Transmembrane</keyword>
<dbReference type="Pfam" id="PF02653">
    <property type="entry name" value="BPD_transp_2"/>
    <property type="match status" value="1"/>
</dbReference>
<dbReference type="GeneID" id="83605509"/>
<dbReference type="GO" id="GO:0022857">
    <property type="term" value="F:transmembrane transporter activity"/>
    <property type="evidence" value="ECO:0007669"/>
    <property type="project" value="InterPro"/>
</dbReference>
<dbReference type="EMBL" id="JAVBVO010000003">
    <property type="protein sequence ID" value="MDZ5758451.1"/>
    <property type="molecule type" value="Genomic_DNA"/>
</dbReference>
<feature type="transmembrane region" description="Helical" evidence="6">
    <location>
        <begin position="117"/>
        <end position="141"/>
    </location>
</feature>
<accession>A0AAW9K5D0</accession>
<keyword evidence="5 6" id="KW-0472">Membrane</keyword>
<dbReference type="CDD" id="cd06579">
    <property type="entry name" value="TM_PBP1_transp_AraH_like"/>
    <property type="match status" value="1"/>
</dbReference>
<keyword evidence="2" id="KW-1003">Cell membrane</keyword>
<proteinExistence type="predicted"/>
<dbReference type="PANTHER" id="PTHR32196">
    <property type="entry name" value="ABC TRANSPORTER PERMEASE PROTEIN YPHD-RELATED-RELATED"/>
    <property type="match status" value="1"/>
</dbReference>
<evidence type="ECO:0000313" key="8">
    <source>
        <dbReference type="Proteomes" id="UP001290462"/>
    </source>
</evidence>
<feature type="transmembrane region" description="Helical" evidence="6">
    <location>
        <begin position="292"/>
        <end position="311"/>
    </location>
</feature>
<evidence type="ECO:0000256" key="2">
    <source>
        <dbReference type="ARBA" id="ARBA00022475"/>
    </source>
</evidence>
<feature type="transmembrane region" description="Helical" evidence="6">
    <location>
        <begin position="54"/>
        <end position="76"/>
    </location>
</feature>
<feature type="transmembrane region" description="Helical" evidence="6">
    <location>
        <begin position="28"/>
        <end position="48"/>
    </location>
</feature>
<feature type="transmembrane region" description="Helical" evidence="6">
    <location>
        <begin position="237"/>
        <end position="255"/>
    </location>
</feature>
<evidence type="ECO:0000256" key="4">
    <source>
        <dbReference type="ARBA" id="ARBA00022989"/>
    </source>
</evidence>
<evidence type="ECO:0000256" key="3">
    <source>
        <dbReference type="ARBA" id="ARBA00022692"/>
    </source>
</evidence>
<feature type="transmembrane region" description="Helical" evidence="6">
    <location>
        <begin position="184"/>
        <end position="206"/>
    </location>
</feature>
<evidence type="ECO:0000256" key="6">
    <source>
        <dbReference type="SAM" id="Phobius"/>
    </source>
</evidence>
<dbReference type="Proteomes" id="UP001290462">
    <property type="component" value="Unassembled WGS sequence"/>
</dbReference>
<protein>
    <submittedName>
        <fullName evidence="7">ABC transporter permease</fullName>
    </submittedName>
</protein>
<comment type="caution">
    <text evidence="7">The sequence shown here is derived from an EMBL/GenBank/DDBJ whole genome shotgun (WGS) entry which is preliminary data.</text>
</comment>
<feature type="transmembrane region" description="Helical" evidence="6">
    <location>
        <begin position="317"/>
        <end position="335"/>
    </location>
</feature>
<organism evidence="7 8">
    <name type="scientific">Carnobacterium maltaromaticum</name>
    <name type="common">Carnobacterium piscicola</name>
    <dbReference type="NCBI Taxonomy" id="2751"/>
    <lineage>
        <taxon>Bacteria</taxon>
        <taxon>Bacillati</taxon>
        <taxon>Bacillota</taxon>
        <taxon>Bacilli</taxon>
        <taxon>Lactobacillales</taxon>
        <taxon>Carnobacteriaceae</taxon>
        <taxon>Carnobacterium</taxon>
    </lineage>
</organism>
<evidence type="ECO:0000313" key="7">
    <source>
        <dbReference type="EMBL" id="MDZ5758451.1"/>
    </source>
</evidence>
<comment type="subcellular location">
    <subcellularLocation>
        <location evidence="1">Cell membrane</location>
        <topology evidence="1">Multi-pass membrane protein</topology>
    </subcellularLocation>
</comment>